<keyword evidence="1" id="KW-1133">Transmembrane helix</keyword>
<dbReference type="AlphaFoldDB" id="A0A516KKT5"/>
<feature type="transmembrane region" description="Helical" evidence="1">
    <location>
        <begin position="65"/>
        <end position="82"/>
    </location>
</feature>
<accession>A0A516KKT5</accession>
<feature type="transmembrane region" description="Helical" evidence="1">
    <location>
        <begin position="41"/>
        <end position="59"/>
    </location>
</feature>
<reference evidence="2 3" key="1">
    <citation type="submission" date="2019-07" db="EMBL/GenBank/DDBJ databases">
        <authorList>
            <person name="Li J."/>
        </authorList>
    </citation>
    <scope>NUCLEOTIDE SEQUENCE [LARGE SCALE GENOMIC DNA]</scope>
    <source>
        <strain evidence="2 3">TKL69</strain>
    </source>
</reference>
<dbReference type="Proteomes" id="UP000315215">
    <property type="component" value="Chromosome"/>
</dbReference>
<keyword evidence="1" id="KW-0472">Membrane</keyword>
<feature type="transmembrane region" description="Helical" evidence="1">
    <location>
        <begin position="12"/>
        <end position="29"/>
    </location>
</feature>
<name>A0A516KKT5_9BACI</name>
<evidence type="ECO:0000256" key="1">
    <source>
        <dbReference type="SAM" id="Phobius"/>
    </source>
</evidence>
<keyword evidence="3" id="KW-1185">Reference proteome</keyword>
<dbReference type="RefSeq" id="WP_143897018.1">
    <property type="nucleotide sequence ID" value="NZ_CP041666.1"/>
</dbReference>
<organism evidence="2 3">
    <name type="scientific">Radiobacillus deserti</name>
    <dbReference type="NCBI Taxonomy" id="2594883"/>
    <lineage>
        <taxon>Bacteria</taxon>
        <taxon>Bacillati</taxon>
        <taxon>Bacillota</taxon>
        <taxon>Bacilli</taxon>
        <taxon>Bacillales</taxon>
        <taxon>Bacillaceae</taxon>
        <taxon>Radiobacillus</taxon>
    </lineage>
</organism>
<keyword evidence="1" id="KW-0812">Transmembrane</keyword>
<sequence>MDFWFDLEYSIPHISMYLLEFALVAFLFIRIYKKRKEATKIWVAILAVIVGLFVLSIDIPVQDVIIRLPILPLGAWILYFLWRRSNRWETYRTFTWLGFLTSFISIAVMLGASFLHDLIYPKDSVSTYLANIESSKVIRLVDEAPPVTLQTSTLQKMLASLEMKEVDSITWYHKSTEGQQELFPYQLMQAQPRFGSNIETVIYVHKDGNGLLIQTEDHQYYFHSDQSFLEKGGDKR</sequence>
<evidence type="ECO:0000313" key="3">
    <source>
        <dbReference type="Proteomes" id="UP000315215"/>
    </source>
</evidence>
<dbReference type="OrthoDB" id="2438344at2"/>
<protein>
    <submittedName>
        <fullName evidence="2">Uncharacterized protein</fullName>
    </submittedName>
</protein>
<gene>
    <name evidence="2" type="ORF">FN924_18525</name>
</gene>
<dbReference type="EMBL" id="CP041666">
    <property type="protein sequence ID" value="QDP41988.1"/>
    <property type="molecule type" value="Genomic_DNA"/>
</dbReference>
<proteinExistence type="predicted"/>
<dbReference type="KEGG" id="aqt:FN924_18525"/>
<evidence type="ECO:0000313" key="2">
    <source>
        <dbReference type="EMBL" id="QDP41988.1"/>
    </source>
</evidence>
<feature type="transmembrane region" description="Helical" evidence="1">
    <location>
        <begin position="94"/>
        <end position="115"/>
    </location>
</feature>